<name>A0A7D6CPD5_9EURY</name>
<dbReference type="NCBIfam" id="TIGR00229">
    <property type="entry name" value="sensory_box"/>
    <property type="match status" value="3"/>
</dbReference>
<dbReference type="InterPro" id="IPR000014">
    <property type="entry name" value="PAS"/>
</dbReference>
<feature type="domain" description="PAC" evidence="7">
    <location>
        <begin position="514"/>
        <end position="569"/>
    </location>
</feature>
<evidence type="ECO:0000256" key="2">
    <source>
        <dbReference type="ARBA" id="ARBA00012438"/>
    </source>
</evidence>
<dbReference type="Pfam" id="PF08448">
    <property type="entry name" value="PAS_4"/>
    <property type="match status" value="2"/>
</dbReference>
<dbReference type="InterPro" id="IPR013655">
    <property type="entry name" value="PAS_fold_3"/>
</dbReference>
<feature type="domain" description="Histidine kinase" evidence="6">
    <location>
        <begin position="587"/>
        <end position="800"/>
    </location>
</feature>
<dbReference type="GO" id="GO:0000155">
    <property type="term" value="F:phosphorelay sensor kinase activity"/>
    <property type="evidence" value="ECO:0007669"/>
    <property type="project" value="InterPro"/>
</dbReference>
<evidence type="ECO:0000259" key="6">
    <source>
        <dbReference type="PROSITE" id="PS50109"/>
    </source>
</evidence>
<dbReference type="InterPro" id="IPR003018">
    <property type="entry name" value="GAF"/>
</dbReference>
<dbReference type="CDD" id="cd00130">
    <property type="entry name" value="PAS"/>
    <property type="match status" value="2"/>
</dbReference>
<dbReference type="Gene3D" id="3.30.565.10">
    <property type="entry name" value="Histidine kinase-like ATPase, C-terminal domain"/>
    <property type="match status" value="1"/>
</dbReference>
<dbReference type="Proteomes" id="UP000510869">
    <property type="component" value="Chromosome"/>
</dbReference>
<proteinExistence type="predicted"/>
<reference evidence="8 9" key="1">
    <citation type="submission" date="2020-07" db="EMBL/GenBank/DDBJ databases">
        <title>Natrinema (YPL30) sp. nov. and Haloterrigena xxxxxx (YPL8) sp. nov., isolated from a salt mine.</title>
        <authorList>
            <person name="Cui H."/>
        </authorList>
    </citation>
    <scope>NUCLEOTIDE SEQUENCE [LARGE SCALE GENOMIC DNA]</scope>
    <source>
        <strain evidence="8 9">YPL13</strain>
    </source>
</reference>
<comment type="catalytic activity">
    <reaction evidence="1">
        <text>ATP + protein L-histidine = ADP + protein N-phospho-L-histidine.</text>
        <dbReference type="EC" id="2.7.13.3"/>
    </reaction>
</comment>
<dbReference type="PANTHER" id="PTHR43304">
    <property type="entry name" value="PHYTOCHROME-LIKE PROTEIN CPH1"/>
    <property type="match status" value="1"/>
</dbReference>
<evidence type="ECO:0000256" key="1">
    <source>
        <dbReference type="ARBA" id="ARBA00000085"/>
    </source>
</evidence>
<dbReference type="InterPro" id="IPR003594">
    <property type="entry name" value="HATPase_dom"/>
</dbReference>
<dbReference type="EMBL" id="CP059154">
    <property type="protein sequence ID" value="QLK26395.1"/>
    <property type="molecule type" value="Genomic_DNA"/>
</dbReference>
<keyword evidence="4" id="KW-0808">Transferase</keyword>
<dbReference type="InterPro" id="IPR029016">
    <property type="entry name" value="GAF-like_dom_sf"/>
</dbReference>
<dbReference type="EC" id="2.7.13.3" evidence="2"/>
<sequence length="802" mass="90068">MTSSSGADLDPSERAHIRRQEVVAELGKHALETDDLEGLLHEATATITETLETEFAAVLESLPLTDECVLRQGVGWRDDCVGTATISTTPDSQVSRALRSERPIVADDLRTDERFSDPDSLTDYGVVSGIAARIGPAEEPWGVLAVHATDRRQFTERDATLVRNVANILAMAIENERTERRFEAVFDDPNILVGLLEPDGTVIDINRTAMEYIDADLADVTGEQFWETPWWGDGGDVRSDVKAWTERAATGEYVEFETDIFEPDGTEHTINGVFRPVTNDDGDVVSIVVSDRDVTERKAHERYLRDAKAQLEAATEAGAVGTWEWQIPENLMTVGTSFAETFGIDPVDARDGVPLEWFIDAIHEDDRDRVEAAIEDAVERCGEYEAEYRVWNADGELRWVVARGHVESDEDGNPVTFPGALTDITERKRAELEVEKQRKELETLFQVLPVGAVVANEDGSLLRANDSAKEIWGGDVFDAESIAEYEKYSAVWAETGEPVEPEDWTMAQVLRGEEVAEPNVYEIETFDGDRRIIMEHGMPVRDDRGNVSRAVVTLTDITERREFQRKLEETVEQVEESNERLEQFAYAASHDLQEPLRMVTSYLQLLESQYSDAFDEDGQEFLAYAVDGAERMHEMIDGLLEYSRVETRGDPLEPIDLETALEDVIDDLQLQIEETDAEITVGDLPVVEGDASQLRQVFQNLLDNALTYYDDDPPRVHVDAERRGREWVLSVRDEGIGIDPENQDRVFTVFDRLHSREEYEGTGIGLALCQRIVERHGGEIWVDSEPGDGTTFSLMLPARDES</sequence>
<evidence type="ECO:0000256" key="4">
    <source>
        <dbReference type="ARBA" id="ARBA00022679"/>
    </source>
</evidence>
<dbReference type="InterPro" id="IPR004358">
    <property type="entry name" value="Sig_transdc_His_kin-like_C"/>
</dbReference>
<dbReference type="InterPro" id="IPR000700">
    <property type="entry name" value="PAS-assoc_C"/>
</dbReference>
<dbReference type="SMART" id="SM00091">
    <property type="entry name" value="PAS"/>
    <property type="match status" value="3"/>
</dbReference>
<evidence type="ECO:0000259" key="7">
    <source>
        <dbReference type="PROSITE" id="PS50113"/>
    </source>
</evidence>
<evidence type="ECO:0000313" key="9">
    <source>
        <dbReference type="Proteomes" id="UP000510869"/>
    </source>
</evidence>
<keyword evidence="9" id="KW-1185">Reference proteome</keyword>
<dbReference type="SUPFAM" id="SSF55874">
    <property type="entry name" value="ATPase domain of HSP90 chaperone/DNA topoisomerase II/histidine kinase"/>
    <property type="match status" value="1"/>
</dbReference>
<dbReference type="SMART" id="SM00388">
    <property type="entry name" value="HisKA"/>
    <property type="match status" value="1"/>
</dbReference>
<dbReference type="SMART" id="SM00387">
    <property type="entry name" value="HATPase_c"/>
    <property type="match status" value="1"/>
</dbReference>
<feature type="domain" description="PAC" evidence="7">
    <location>
        <begin position="254"/>
        <end position="306"/>
    </location>
</feature>
<evidence type="ECO:0000256" key="3">
    <source>
        <dbReference type="ARBA" id="ARBA00022553"/>
    </source>
</evidence>
<dbReference type="SMART" id="SM00086">
    <property type="entry name" value="PAC"/>
    <property type="match status" value="3"/>
</dbReference>
<dbReference type="SMART" id="SM00065">
    <property type="entry name" value="GAF"/>
    <property type="match status" value="1"/>
</dbReference>
<dbReference type="PRINTS" id="PR00344">
    <property type="entry name" value="BCTRLSENSOR"/>
</dbReference>
<dbReference type="InterPro" id="IPR036890">
    <property type="entry name" value="HATPase_C_sf"/>
</dbReference>
<dbReference type="PANTHER" id="PTHR43304:SF1">
    <property type="entry name" value="PAC DOMAIN-CONTAINING PROTEIN"/>
    <property type="match status" value="1"/>
</dbReference>
<dbReference type="SUPFAM" id="SSF55785">
    <property type="entry name" value="PYP-like sensor domain (PAS domain)"/>
    <property type="match status" value="3"/>
</dbReference>
<dbReference type="Pfam" id="PF08447">
    <property type="entry name" value="PAS_3"/>
    <property type="match status" value="1"/>
</dbReference>
<dbReference type="PROSITE" id="PS50113">
    <property type="entry name" value="PAC"/>
    <property type="match status" value="3"/>
</dbReference>
<dbReference type="Pfam" id="PF00512">
    <property type="entry name" value="HisKA"/>
    <property type="match status" value="1"/>
</dbReference>
<dbReference type="CDD" id="cd00082">
    <property type="entry name" value="HisKA"/>
    <property type="match status" value="1"/>
</dbReference>
<dbReference type="FunFam" id="3.30.565.10:FF:000006">
    <property type="entry name" value="Sensor histidine kinase WalK"/>
    <property type="match status" value="1"/>
</dbReference>
<dbReference type="AlphaFoldDB" id="A0A7D6CPD5"/>
<dbReference type="InterPro" id="IPR003661">
    <property type="entry name" value="HisK_dim/P_dom"/>
</dbReference>
<dbReference type="RefSeq" id="WP_180841568.1">
    <property type="nucleotide sequence ID" value="NZ_CP059154.1"/>
</dbReference>
<organism evidence="8 9">
    <name type="scientific">Natrinema zhouii</name>
    <dbReference type="NCBI Taxonomy" id="1710539"/>
    <lineage>
        <taxon>Archaea</taxon>
        <taxon>Methanobacteriati</taxon>
        <taxon>Methanobacteriota</taxon>
        <taxon>Stenosarchaea group</taxon>
        <taxon>Halobacteria</taxon>
        <taxon>Halobacteriales</taxon>
        <taxon>Natrialbaceae</taxon>
        <taxon>Natrinema</taxon>
    </lineage>
</organism>
<dbReference type="Gene3D" id="3.30.450.40">
    <property type="match status" value="1"/>
</dbReference>
<gene>
    <name evidence="8" type="ORF">HYG81_01885</name>
</gene>
<dbReference type="SUPFAM" id="SSF47384">
    <property type="entry name" value="Homodimeric domain of signal transducing histidine kinase"/>
    <property type="match status" value="1"/>
</dbReference>
<dbReference type="InterPro" id="IPR005467">
    <property type="entry name" value="His_kinase_dom"/>
</dbReference>
<dbReference type="SUPFAM" id="SSF55781">
    <property type="entry name" value="GAF domain-like"/>
    <property type="match status" value="1"/>
</dbReference>
<dbReference type="Pfam" id="PF02518">
    <property type="entry name" value="HATPase_c"/>
    <property type="match status" value="1"/>
</dbReference>
<dbReference type="OrthoDB" id="106630at2157"/>
<dbReference type="Pfam" id="PF01590">
    <property type="entry name" value="GAF"/>
    <property type="match status" value="1"/>
</dbReference>
<dbReference type="PROSITE" id="PS50109">
    <property type="entry name" value="HIS_KIN"/>
    <property type="match status" value="1"/>
</dbReference>
<protein>
    <recommendedName>
        <fullName evidence="2">histidine kinase</fullName>
        <ecNumber evidence="2">2.7.13.3</ecNumber>
    </recommendedName>
</protein>
<dbReference type="InterPro" id="IPR035965">
    <property type="entry name" value="PAS-like_dom_sf"/>
</dbReference>
<dbReference type="InterPro" id="IPR013656">
    <property type="entry name" value="PAS_4"/>
</dbReference>
<accession>A0A7D6CPD5</accession>
<dbReference type="Gene3D" id="2.10.70.100">
    <property type="match status" value="1"/>
</dbReference>
<keyword evidence="5" id="KW-0418">Kinase</keyword>
<dbReference type="InterPro" id="IPR052162">
    <property type="entry name" value="Sensor_kinase/Photoreceptor"/>
</dbReference>
<evidence type="ECO:0000256" key="5">
    <source>
        <dbReference type="ARBA" id="ARBA00022777"/>
    </source>
</evidence>
<dbReference type="GeneID" id="56141916"/>
<evidence type="ECO:0000313" key="8">
    <source>
        <dbReference type="EMBL" id="QLK26395.1"/>
    </source>
</evidence>
<dbReference type="KEGG" id="nay:HYG81_01885"/>
<dbReference type="InterPro" id="IPR001610">
    <property type="entry name" value="PAC"/>
</dbReference>
<dbReference type="InterPro" id="IPR036097">
    <property type="entry name" value="HisK_dim/P_sf"/>
</dbReference>
<dbReference type="Gene3D" id="3.30.450.20">
    <property type="entry name" value="PAS domain"/>
    <property type="match status" value="3"/>
</dbReference>
<keyword evidence="3" id="KW-0597">Phosphoprotein</keyword>
<dbReference type="Gene3D" id="1.10.287.130">
    <property type="match status" value="1"/>
</dbReference>
<feature type="domain" description="PAC" evidence="7">
    <location>
        <begin position="384"/>
        <end position="436"/>
    </location>
</feature>